<keyword evidence="1" id="KW-0479">Metal-binding</keyword>
<dbReference type="Gene3D" id="3.20.20.140">
    <property type="entry name" value="Metal-dependent hydrolases"/>
    <property type="match status" value="1"/>
</dbReference>
<dbReference type="GO" id="GO:0016788">
    <property type="term" value="F:hydrolase activity, acting on ester bonds"/>
    <property type="evidence" value="ECO:0007669"/>
    <property type="project" value="UniProtKB-UniRule"/>
</dbReference>
<dbReference type="PIRSF" id="PIRSF005295">
    <property type="entry name" value="UCP005295_TatD"/>
    <property type="match status" value="1"/>
</dbReference>
<evidence type="ECO:0000256" key="1">
    <source>
        <dbReference type="PIRNR" id="PIRNR005295"/>
    </source>
</evidence>
<evidence type="ECO:0000313" key="3">
    <source>
        <dbReference type="Proteomes" id="UP000263642"/>
    </source>
</evidence>
<dbReference type="EMBL" id="DQAY01000008">
    <property type="protein sequence ID" value="HCO21684.1"/>
    <property type="molecule type" value="Genomic_DNA"/>
</dbReference>
<sequence>MMQIIQPHYHAIARTAQDYERMAMSGVVAVAEPAFWAGFDRLYPETFIDYFHQISEFEPTRAAEYGIKHYCWVAVNPKEAENPELSREVLKHMPEFYKKPTVLGVGEIGFHKTTKNEEEIFEAQVEQAIKYDQLILIHTPHLQDKVRGTKRTLEVLSHMNVNPERVWIDHVEEHTIREPLEAGYWVGFTLYPITKCTPKRAVDMLEMYGHERILVNSSADWGPSDPFTLQECVVQYRARGYSVQDAIEVFHNNPARFLGQNPKFDIKPVRLETIEENSENLVQN</sequence>
<dbReference type="InterPro" id="IPR001130">
    <property type="entry name" value="TatD-like"/>
</dbReference>
<evidence type="ECO:0000313" key="2">
    <source>
        <dbReference type="EMBL" id="HCO21684.1"/>
    </source>
</evidence>
<name>A0A3D3QYK9_9PLAN</name>
<dbReference type="InterPro" id="IPR012022">
    <property type="entry name" value="UCP005295"/>
</dbReference>
<gene>
    <name evidence="2" type="ORF">DIT97_00915</name>
</gene>
<dbReference type="InterPro" id="IPR032466">
    <property type="entry name" value="Metal_Hydrolase"/>
</dbReference>
<keyword evidence="1 2" id="KW-0378">Hydrolase</keyword>
<dbReference type="PANTHER" id="PTHR42658">
    <property type="entry name" value="HYDROLASE TATD"/>
    <property type="match status" value="1"/>
</dbReference>
<dbReference type="PANTHER" id="PTHR42658:SF1">
    <property type="entry name" value="HYDROLASE TATD"/>
    <property type="match status" value="1"/>
</dbReference>
<comment type="caution">
    <text evidence="2">The sequence shown here is derived from an EMBL/GenBank/DDBJ whole genome shotgun (WGS) entry which is preliminary data.</text>
</comment>
<dbReference type="AlphaFoldDB" id="A0A3D3QYK9"/>
<proteinExistence type="inferred from homology"/>
<dbReference type="Proteomes" id="UP000263642">
    <property type="component" value="Unassembled WGS sequence"/>
</dbReference>
<dbReference type="SUPFAM" id="SSF51556">
    <property type="entry name" value="Metallo-dependent hydrolases"/>
    <property type="match status" value="1"/>
</dbReference>
<organism evidence="2 3">
    <name type="scientific">Gimesia maris</name>
    <dbReference type="NCBI Taxonomy" id="122"/>
    <lineage>
        <taxon>Bacteria</taxon>
        <taxon>Pseudomonadati</taxon>
        <taxon>Planctomycetota</taxon>
        <taxon>Planctomycetia</taxon>
        <taxon>Planctomycetales</taxon>
        <taxon>Planctomycetaceae</taxon>
        <taxon>Gimesia</taxon>
    </lineage>
</organism>
<protein>
    <submittedName>
        <fullName evidence="2">Metal-dependent hydrolase</fullName>
    </submittedName>
</protein>
<dbReference type="GO" id="GO:0046872">
    <property type="term" value="F:metal ion binding"/>
    <property type="evidence" value="ECO:0007669"/>
    <property type="project" value="UniProtKB-KW"/>
</dbReference>
<reference evidence="2 3" key="1">
    <citation type="journal article" date="2018" name="Nat. Biotechnol.">
        <title>A standardized bacterial taxonomy based on genome phylogeny substantially revises the tree of life.</title>
        <authorList>
            <person name="Parks D.H."/>
            <person name="Chuvochina M."/>
            <person name="Waite D.W."/>
            <person name="Rinke C."/>
            <person name="Skarshewski A."/>
            <person name="Chaumeil P.A."/>
            <person name="Hugenholtz P."/>
        </authorList>
    </citation>
    <scope>NUCLEOTIDE SEQUENCE [LARGE SCALE GENOMIC DNA]</scope>
    <source>
        <strain evidence="2">UBA9375</strain>
    </source>
</reference>
<accession>A0A3D3QYK9</accession>
<dbReference type="Pfam" id="PF01026">
    <property type="entry name" value="TatD_DNase"/>
    <property type="match status" value="1"/>
</dbReference>
<comment type="similarity">
    <text evidence="1">Belongs to the metallo-dependent hydrolases superfamily.</text>
</comment>